<keyword evidence="4" id="KW-0325">Glycoprotein</keyword>
<evidence type="ECO:0000256" key="1">
    <source>
        <dbReference type="ARBA" id="ARBA00022614"/>
    </source>
</evidence>
<evidence type="ECO:0000256" key="4">
    <source>
        <dbReference type="ARBA" id="ARBA00023180"/>
    </source>
</evidence>
<dbReference type="SUPFAM" id="SSF49854">
    <property type="entry name" value="Spermadhesin, CUB domain"/>
    <property type="match status" value="1"/>
</dbReference>
<feature type="transmembrane region" description="Helical" evidence="5">
    <location>
        <begin position="694"/>
        <end position="715"/>
    </location>
</feature>
<dbReference type="SMART" id="SM00369">
    <property type="entry name" value="LRR_TYP"/>
    <property type="match status" value="17"/>
</dbReference>
<dbReference type="Gene3D" id="2.60.120.290">
    <property type="entry name" value="Spermadhesin, CUB domain"/>
    <property type="match status" value="1"/>
</dbReference>
<feature type="transmembrane region" description="Helical" evidence="5">
    <location>
        <begin position="942"/>
        <end position="964"/>
    </location>
</feature>
<protein>
    <submittedName>
        <fullName evidence="6">Igfals protein</fullName>
    </submittedName>
</protein>
<keyword evidence="1" id="KW-0433">Leucine-rich repeat</keyword>
<feature type="transmembrane region" description="Helical" evidence="5">
    <location>
        <begin position="1098"/>
        <end position="1118"/>
    </location>
</feature>
<evidence type="ECO:0000256" key="3">
    <source>
        <dbReference type="ARBA" id="ARBA00022737"/>
    </source>
</evidence>
<dbReference type="SUPFAM" id="SSF52058">
    <property type="entry name" value="L domain-like"/>
    <property type="match status" value="1"/>
</dbReference>
<dbReference type="PANTHER" id="PTHR24373:SF392">
    <property type="entry name" value="NEPHROCAN"/>
    <property type="match status" value="1"/>
</dbReference>
<evidence type="ECO:0000256" key="5">
    <source>
        <dbReference type="SAM" id="Phobius"/>
    </source>
</evidence>
<keyword evidence="5" id="KW-0472">Membrane</keyword>
<dbReference type="Gene3D" id="3.80.10.10">
    <property type="entry name" value="Ribonuclease Inhibitor"/>
    <property type="match status" value="4"/>
</dbReference>
<keyword evidence="5" id="KW-0812">Transmembrane</keyword>
<dbReference type="InterPro" id="IPR032675">
    <property type="entry name" value="LRR_dom_sf"/>
</dbReference>
<keyword evidence="5" id="KW-1133">Transmembrane helix</keyword>
<dbReference type="FunFam" id="3.80.10.10:FF:000770">
    <property type="entry name" value="Uncharacterized protein"/>
    <property type="match status" value="1"/>
</dbReference>
<dbReference type="InterPro" id="IPR035914">
    <property type="entry name" value="Sperma_CUB_dom_sf"/>
</dbReference>
<evidence type="ECO:0000256" key="2">
    <source>
        <dbReference type="ARBA" id="ARBA00022729"/>
    </source>
</evidence>
<dbReference type="InterPro" id="IPR003591">
    <property type="entry name" value="Leu-rich_rpt_typical-subtyp"/>
</dbReference>
<accession>A0A812U982</accession>
<dbReference type="SMART" id="SM00365">
    <property type="entry name" value="LRR_SD22"/>
    <property type="match status" value="7"/>
</dbReference>
<name>A0A812U982_9DINO</name>
<dbReference type="PROSITE" id="PS51450">
    <property type="entry name" value="LRR"/>
    <property type="match status" value="2"/>
</dbReference>
<feature type="transmembrane region" description="Helical" evidence="5">
    <location>
        <begin position="1002"/>
        <end position="1020"/>
    </location>
</feature>
<keyword evidence="2" id="KW-0732">Signal</keyword>
<dbReference type="Proteomes" id="UP000604046">
    <property type="component" value="Unassembled WGS sequence"/>
</dbReference>
<dbReference type="EMBL" id="CAJNDS010002656">
    <property type="protein sequence ID" value="CAE7557559.1"/>
    <property type="molecule type" value="Genomic_DNA"/>
</dbReference>
<comment type="caution">
    <text evidence="6">The sequence shown here is derived from an EMBL/GenBank/DDBJ whole genome shotgun (WGS) entry which is preliminary data.</text>
</comment>
<gene>
    <name evidence="6" type="primary">Igfals</name>
    <name evidence="6" type="ORF">SNAT2548_LOCUS31371</name>
</gene>
<keyword evidence="7" id="KW-1185">Reference proteome</keyword>
<feature type="transmembrane region" description="Helical" evidence="5">
    <location>
        <begin position="1130"/>
        <end position="1151"/>
    </location>
</feature>
<dbReference type="PANTHER" id="PTHR24373">
    <property type="entry name" value="SLIT RELATED LEUCINE-RICH REPEAT NEURONAL PROTEIN"/>
    <property type="match status" value="1"/>
</dbReference>
<dbReference type="FunFam" id="3.80.10.10:FF:001164">
    <property type="entry name" value="GH01279p"/>
    <property type="match status" value="1"/>
</dbReference>
<dbReference type="Pfam" id="PF13855">
    <property type="entry name" value="LRR_8"/>
    <property type="match status" value="5"/>
</dbReference>
<dbReference type="InterPro" id="IPR050328">
    <property type="entry name" value="Dev_Immune_Receptor"/>
</dbReference>
<dbReference type="SUPFAM" id="SSF52047">
    <property type="entry name" value="RNI-like"/>
    <property type="match status" value="1"/>
</dbReference>
<sequence>MANNTESRASGGFSADVHLSFATAVHVTIEGAATAGDVIEAVHAKIPEDPRHGNVLLSRGPQKFAATDEVLPERETGQALALANYGRLHAASSPLQIPTERSGITIPQIQALLGFMQGMVQLWSGTFGAESGLPLSFERFNLYHADYWILNPATAGMGGHGCSYVELVAESATAQCPGFFVSHAWLEPIVLFLRCLRRHAAVRELGQDTAYWVCAYANNQHALGHAIPADPRKSSFYLAMMLCRGVLLVLDAAATPFQRIWCCFEEAIAIENSAALYLDVAATSGDVAHILTDGLAGKEAKLLPLLGLLAKSRREEAFPAELLQRALSVRIELAESSREEDKKRILNSIACPLARTRTLDEVAVQEHERFGMVNRALAGHFAMSSLYACHAQDQDASSLLRALHADATRSALRLSLTGCKHFRDAELGALMAHLPTALLSLRLDLGHTGLTTFEVGEALCPQLQTLQLRFSGPSLREAHGIAALLGAPLLHLELWFSSLPALEDLNFSEALLKLRLDDLSLQVQACPKVPQASKQLLHNAARKLQRRDSNLQMWLCIEDAAAWMQQLRAALQQLSKVPLKRARTLTGFGDPADSEIDLSTVPTKVNEDRPFPCSHRTCQRFHANLNGYCNEHYFCDLGKSFCNTFHEALRWCELALIFFVQAAADIESKGLLLLVVLSLYPALIFSLAELSGFSVSSLSALLLALPLSSVAYASIRFDQMQRATLEFSLSSEALYSEVLQEDEIPSHTSLVFGEAGEKYPSADQMRQEFVGDLKRNYLRARQHLPSFQKTLQEVVKTVGAEGMRAQLRSMDEEFHASAGCEGAVDVLFYEIYCNGLPHVRQTWQELNRRLQSEEQRICVVALRDGFAEEGRKRRCCEVVLCIDGYFATVLLLERALASAERKLQGLCLMATTFGLMIDPRPRTGAQELKQAKTTKSLPKPHLGLAIILGLVRATSLLCSAYFALQYFLRYGGPPLQEGLPGPLRAFLRLGPHDIAQEEAEKSWLKAVALALPYAVLILVYSHDLMRCRRQGSRRLKPSQIIYERHFGVQGNCYVLKVAVMQMVTVLLQAFGKVQLLAGIVTFAMYQKIPAVSQLQDCFWIFWVFLVLNSVYPSILFIAPNARRCRYGAAVMDVVMDLGYMLNYLVIVVTAMSELRLETAVEGNFGEVWELDFSNSISPTFAFPADIMPYLAVYASLAHTCCACRSVERARELSERRAPGFLSIGTCSSRPGRLALRSLQAMYSPMLVLVLFLLLRSPDVYPGHSGDFSCFPCRCSKDPGALHRSTSSSGPQAFQEQLGHWNVTAGSCTQHADGCISSTSYPNGYPDGDQCTVQVRAGSSLVIQVEDFETEDSYDILTVNGIDYSGSGSSKGPGNIMARGNIEWRADSAPETWKRGWKICPRPPVRLESCGLAAALRQAELAISGFDSIAEAAFDPLGCHLMRLSLTNNTLTSLPSKRFRRLACLEALDLGKGQLEHLEEEVFEGLTNLRLLSLSENRLTNLSTELLRPLRNLEQLFLGGKVDELFEVIVQGNHLVSLPAFDNPQLEVLDISENELTALEDGTFAQLHRLRVLDLGQNKLRSVSSGAFVGLTSLRKLDLKQNELATLPENLFCGLASLQELDLGENWLAALPEALFHGLASLQRLDVSSNELAALPEAVFHGLASLQQLDVGWNSLEALSEALLRGMASLQKLDMNGNELAALPEALFHGLASLLELDLVGNKLAALPETLFHGLASLQRLDMGGNELTALPEALFSGLACLQNLALDSNELTLSEALFHGLASLQKLGLNFNGLTSLPEALFQGLASLQQLDLRYNELAALPEALLRNLTSLEHLFLGGNQLSWSVRSCVEAALSCDNCSRQAILILHGHPKHLIGRIPVDRAGGPGYEKIDLRQVLSPYPNVRWFDASSTAMEGTDPDLGKAVPPPLLVTDSSCFDIVCHLRGFGHLQRDIFVATELVEFDASGNLSFGQTSLRPHCAQLRCDFRRFYSQAEAQIKKGKTSIQQSLCNAMLPKVFVAYDVSCIRGSQGHGYPFLASPVRCHIIATALWTNRPSLRIARNDAGDRITVYGNGDEAQAYQNRLELIAHTALTAAGEGPETAPAHKPALILPVLGLGGNSFHPEDAVALAFRSFRRRFTQFFHSVYVCCGDRGPNYALSDFIESAVNKSAACSP</sequence>
<keyword evidence="3" id="KW-0677">Repeat</keyword>
<dbReference type="InterPro" id="IPR001611">
    <property type="entry name" value="Leu-rich_rpt"/>
</dbReference>
<reference evidence="6" key="1">
    <citation type="submission" date="2021-02" db="EMBL/GenBank/DDBJ databases">
        <authorList>
            <person name="Dougan E. K."/>
            <person name="Rhodes N."/>
            <person name="Thang M."/>
            <person name="Chan C."/>
        </authorList>
    </citation>
    <scope>NUCLEOTIDE SEQUENCE</scope>
</reference>
<proteinExistence type="predicted"/>
<dbReference type="SMART" id="SM00364">
    <property type="entry name" value="LRR_BAC"/>
    <property type="match status" value="13"/>
</dbReference>
<evidence type="ECO:0000313" key="6">
    <source>
        <dbReference type="EMBL" id="CAE7557559.1"/>
    </source>
</evidence>
<organism evidence="6 7">
    <name type="scientific">Symbiodinium natans</name>
    <dbReference type="NCBI Taxonomy" id="878477"/>
    <lineage>
        <taxon>Eukaryota</taxon>
        <taxon>Sar</taxon>
        <taxon>Alveolata</taxon>
        <taxon>Dinophyceae</taxon>
        <taxon>Suessiales</taxon>
        <taxon>Symbiodiniaceae</taxon>
        <taxon>Symbiodinium</taxon>
    </lineage>
</organism>
<evidence type="ECO:0000313" key="7">
    <source>
        <dbReference type="Proteomes" id="UP000604046"/>
    </source>
</evidence>
<dbReference type="OrthoDB" id="7451790at2759"/>
<feature type="transmembrane region" description="Helical" evidence="5">
    <location>
        <begin position="1065"/>
        <end position="1086"/>
    </location>
</feature>